<dbReference type="Gene3D" id="2.40.128.270">
    <property type="match status" value="1"/>
</dbReference>
<evidence type="ECO:0000313" key="3">
    <source>
        <dbReference type="Proteomes" id="UP000730161"/>
    </source>
</evidence>
<dbReference type="PROSITE" id="PS51257">
    <property type="entry name" value="PROKAR_LIPOPROTEIN"/>
    <property type="match status" value="1"/>
</dbReference>
<dbReference type="PANTHER" id="PTHR35535:SF2">
    <property type="entry name" value="DUF306 DOMAIN-CONTAINING PROTEIN"/>
    <property type="match status" value="1"/>
</dbReference>
<gene>
    <name evidence="2" type="ORF">RJ53_05930</name>
</gene>
<dbReference type="Pfam" id="PF03724">
    <property type="entry name" value="META"/>
    <property type="match status" value="1"/>
</dbReference>
<dbReference type="AlphaFoldDB" id="A0A8J7W9V3"/>
<accession>A0A8J7W9V3</accession>
<dbReference type="Proteomes" id="UP000730161">
    <property type="component" value="Unassembled WGS sequence"/>
</dbReference>
<comment type="caution">
    <text evidence="2">The sequence shown here is derived from an EMBL/GenBank/DDBJ whole genome shotgun (WGS) entry which is preliminary data.</text>
</comment>
<evidence type="ECO:0000259" key="1">
    <source>
        <dbReference type="Pfam" id="PF03724"/>
    </source>
</evidence>
<dbReference type="EMBL" id="JWHL01000007">
    <property type="protein sequence ID" value="MBR1369062.1"/>
    <property type="molecule type" value="Genomic_DNA"/>
</dbReference>
<feature type="domain" description="DUF306" evidence="1">
    <location>
        <begin position="28"/>
        <end position="136"/>
    </location>
</feature>
<sequence length="140" mass="15035">MKRRTLITGVLVLVTLLAAGCVAGDGGLSGTTWRLISYMGDDGQTIRATAGATISFSGDGTLQGNAGCNSYAAEYRAGKNQIVISHPVATEMYCTDESVMEEERRFLFLITQASTYSLNGDILIISQRDGREILAFGRML</sequence>
<keyword evidence="3" id="KW-1185">Reference proteome</keyword>
<name>A0A8J7W9V3_9EURY</name>
<organism evidence="2 3">
    <name type="scientific">Methanocalculus chunghsingensis</name>
    <dbReference type="NCBI Taxonomy" id="156457"/>
    <lineage>
        <taxon>Archaea</taxon>
        <taxon>Methanobacteriati</taxon>
        <taxon>Methanobacteriota</taxon>
        <taxon>Stenosarchaea group</taxon>
        <taxon>Methanomicrobia</taxon>
        <taxon>Methanomicrobiales</taxon>
        <taxon>Methanocalculaceae</taxon>
        <taxon>Methanocalculus</taxon>
    </lineage>
</organism>
<dbReference type="InterPro" id="IPR053147">
    <property type="entry name" value="Hsp_HslJ-like"/>
</dbReference>
<reference evidence="2" key="1">
    <citation type="submission" date="2014-12" db="EMBL/GenBank/DDBJ databases">
        <authorList>
            <person name="Huang H.-H."/>
            <person name="Chen S.-C."/>
            <person name="Lai M.-C."/>
        </authorList>
    </citation>
    <scope>NUCLEOTIDE SEQUENCE</scope>
    <source>
        <strain evidence="2">K1F9705b</strain>
    </source>
</reference>
<proteinExistence type="predicted"/>
<evidence type="ECO:0000313" key="2">
    <source>
        <dbReference type="EMBL" id="MBR1369062.1"/>
    </source>
</evidence>
<dbReference type="OrthoDB" id="106090at2157"/>
<protein>
    <recommendedName>
        <fullName evidence="1">DUF306 domain-containing protein</fullName>
    </recommendedName>
</protein>
<dbReference type="PANTHER" id="PTHR35535">
    <property type="entry name" value="HEAT SHOCK PROTEIN HSLJ"/>
    <property type="match status" value="1"/>
</dbReference>
<dbReference type="InterPro" id="IPR038670">
    <property type="entry name" value="HslJ-like_sf"/>
</dbReference>
<dbReference type="InterPro" id="IPR005184">
    <property type="entry name" value="DUF306_Meta_HslJ"/>
</dbReference>